<keyword evidence="8" id="KW-1133">Transmembrane helix</keyword>
<dbReference type="InterPro" id="IPR002401">
    <property type="entry name" value="Cyt_P450_E_grp-I"/>
</dbReference>
<evidence type="ECO:0000256" key="1">
    <source>
        <dbReference type="ARBA" id="ARBA00001971"/>
    </source>
</evidence>
<keyword evidence="5 13" id="KW-0349">Heme</keyword>
<keyword evidence="9" id="KW-0560">Oxidoreductase</keyword>
<dbReference type="GO" id="GO:0020037">
    <property type="term" value="F:heme binding"/>
    <property type="evidence" value="ECO:0007669"/>
    <property type="project" value="InterPro"/>
</dbReference>
<dbReference type="Pfam" id="PF00067">
    <property type="entry name" value="p450"/>
    <property type="match status" value="1"/>
</dbReference>
<dbReference type="Proteomes" id="UP001213000">
    <property type="component" value="Unassembled WGS sequence"/>
</dbReference>
<organism evidence="14 15">
    <name type="scientific">Leucocoprinus birnbaumii</name>
    <dbReference type="NCBI Taxonomy" id="56174"/>
    <lineage>
        <taxon>Eukaryota</taxon>
        <taxon>Fungi</taxon>
        <taxon>Dikarya</taxon>
        <taxon>Basidiomycota</taxon>
        <taxon>Agaricomycotina</taxon>
        <taxon>Agaricomycetes</taxon>
        <taxon>Agaricomycetidae</taxon>
        <taxon>Agaricales</taxon>
        <taxon>Agaricineae</taxon>
        <taxon>Agaricaceae</taxon>
        <taxon>Leucocoprinus</taxon>
    </lineage>
</organism>
<dbReference type="GO" id="GO:0016705">
    <property type="term" value="F:oxidoreductase activity, acting on paired donors, with incorporation or reduction of molecular oxygen"/>
    <property type="evidence" value="ECO:0007669"/>
    <property type="project" value="InterPro"/>
</dbReference>
<dbReference type="SUPFAM" id="SSF48264">
    <property type="entry name" value="Cytochrome P450"/>
    <property type="match status" value="1"/>
</dbReference>
<evidence type="ECO:0000256" key="5">
    <source>
        <dbReference type="ARBA" id="ARBA00022617"/>
    </source>
</evidence>
<name>A0AAD5VDU4_9AGAR</name>
<keyword evidence="10 13" id="KW-0408">Iron</keyword>
<evidence type="ECO:0000313" key="15">
    <source>
        <dbReference type="Proteomes" id="UP001213000"/>
    </source>
</evidence>
<evidence type="ECO:0000256" key="12">
    <source>
        <dbReference type="ARBA" id="ARBA00023136"/>
    </source>
</evidence>
<keyword evidence="11" id="KW-0503">Monooxygenase</keyword>
<protein>
    <recommendedName>
        <fullName evidence="16">Cytochrome P450</fullName>
    </recommendedName>
</protein>
<evidence type="ECO:0000256" key="6">
    <source>
        <dbReference type="ARBA" id="ARBA00022692"/>
    </source>
</evidence>
<sequence length="548" mass="61969">MLASLLINSILAYGLWYILEPLFARLFLKSSLDDLPGPRNKTWLFGNIPQLFNPNGWAFHREILETYGRTMRIRGAFGERLLFTFDPRALHHVLVKDQAHYEESEAFTSRNAVIFGEGLLSTHGAKHRKQRKMLNPVFSINHMRDMIPLFYEVTGRLRTSLKRKLETGPQEIDVLSWMTRTALELIGQSGMGYSFDTLMDDDDNHPYSRSVKRFILLVGGPVGFFANQFLFPFANKFGFPSIKRSLVKQIRWKRVQDIVEITDIMHQTSLKIIKAKQEAMSSAHSDVAAEMANKKDIISILMRANALASEEDRLSEAEVVGQVSTLVFAGMDTTSSALSRILYLLATHQDVQERLRQEIQEAQSDGELTYDQLVFLPYLDAVCRETLRVYPPINLAPMRTAQKDMILPLSKPIQDSTGQEISEVFVQKGTNIVISVLGANCNPDLWGPDSYEWKPERWLAPLPKSVEEAHMPGIYSHLMTFLGGGRACIGFKFSQLEMKVVLSVLLTSFRFSLSKQEIGWQMSGIAGPIVEGPDGPRPQLPLIMSQID</sequence>
<proteinExistence type="inferred from homology"/>
<dbReference type="Gene3D" id="1.10.630.10">
    <property type="entry name" value="Cytochrome P450"/>
    <property type="match status" value="1"/>
</dbReference>
<evidence type="ECO:0000256" key="9">
    <source>
        <dbReference type="ARBA" id="ARBA00023002"/>
    </source>
</evidence>
<evidence type="ECO:0000256" key="7">
    <source>
        <dbReference type="ARBA" id="ARBA00022723"/>
    </source>
</evidence>
<keyword evidence="12" id="KW-0472">Membrane</keyword>
<evidence type="ECO:0000256" key="11">
    <source>
        <dbReference type="ARBA" id="ARBA00023033"/>
    </source>
</evidence>
<comment type="cofactor">
    <cofactor evidence="1 13">
        <name>heme</name>
        <dbReference type="ChEBI" id="CHEBI:30413"/>
    </cofactor>
</comment>
<evidence type="ECO:0000256" key="10">
    <source>
        <dbReference type="ARBA" id="ARBA00023004"/>
    </source>
</evidence>
<evidence type="ECO:0000313" key="14">
    <source>
        <dbReference type="EMBL" id="KAJ3552463.1"/>
    </source>
</evidence>
<reference evidence="14" key="1">
    <citation type="submission" date="2022-07" db="EMBL/GenBank/DDBJ databases">
        <title>Genome Sequence of Leucocoprinus birnbaumii.</title>
        <authorList>
            <person name="Buettner E."/>
        </authorList>
    </citation>
    <scope>NUCLEOTIDE SEQUENCE</scope>
    <source>
        <strain evidence="14">VT141</strain>
    </source>
</reference>
<dbReference type="GO" id="GO:0004497">
    <property type="term" value="F:monooxygenase activity"/>
    <property type="evidence" value="ECO:0007669"/>
    <property type="project" value="UniProtKB-KW"/>
</dbReference>
<evidence type="ECO:0000256" key="4">
    <source>
        <dbReference type="ARBA" id="ARBA00010617"/>
    </source>
</evidence>
<evidence type="ECO:0000256" key="3">
    <source>
        <dbReference type="ARBA" id="ARBA00004721"/>
    </source>
</evidence>
<evidence type="ECO:0000256" key="2">
    <source>
        <dbReference type="ARBA" id="ARBA00004370"/>
    </source>
</evidence>
<dbReference type="PANTHER" id="PTHR24305:SF166">
    <property type="entry name" value="CYTOCHROME P450 12A4, MITOCHONDRIAL-RELATED"/>
    <property type="match status" value="1"/>
</dbReference>
<evidence type="ECO:0000256" key="13">
    <source>
        <dbReference type="PIRSR" id="PIRSR602401-1"/>
    </source>
</evidence>
<keyword evidence="15" id="KW-1185">Reference proteome</keyword>
<dbReference type="EMBL" id="JANIEX010002049">
    <property type="protein sequence ID" value="KAJ3552463.1"/>
    <property type="molecule type" value="Genomic_DNA"/>
</dbReference>
<feature type="binding site" description="axial binding residue" evidence="13">
    <location>
        <position position="488"/>
    </location>
    <ligand>
        <name>heme</name>
        <dbReference type="ChEBI" id="CHEBI:30413"/>
    </ligand>
    <ligandPart>
        <name>Fe</name>
        <dbReference type="ChEBI" id="CHEBI:18248"/>
    </ligandPart>
</feature>
<gene>
    <name evidence="14" type="ORF">NP233_g12877</name>
</gene>
<comment type="pathway">
    <text evidence="3">Secondary metabolite biosynthesis; terpenoid biosynthesis.</text>
</comment>
<dbReference type="CDD" id="cd11069">
    <property type="entry name" value="CYP_FUM15-like"/>
    <property type="match status" value="1"/>
</dbReference>
<evidence type="ECO:0008006" key="16">
    <source>
        <dbReference type="Google" id="ProtNLM"/>
    </source>
</evidence>
<comment type="subcellular location">
    <subcellularLocation>
        <location evidence="2">Membrane</location>
    </subcellularLocation>
</comment>
<dbReference type="PRINTS" id="PR00385">
    <property type="entry name" value="P450"/>
</dbReference>
<accession>A0AAD5VDU4</accession>
<dbReference type="PANTHER" id="PTHR24305">
    <property type="entry name" value="CYTOCHROME P450"/>
    <property type="match status" value="1"/>
</dbReference>
<comment type="similarity">
    <text evidence="4">Belongs to the cytochrome P450 family.</text>
</comment>
<dbReference type="InterPro" id="IPR036396">
    <property type="entry name" value="Cyt_P450_sf"/>
</dbReference>
<keyword evidence="7 13" id="KW-0479">Metal-binding</keyword>
<dbReference type="InterPro" id="IPR050121">
    <property type="entry name" value="Cytochrome_P450_monoxygenase"/>
</dbReference>
<dbReference type="GO" id="GO:0016020">
    <property type="term" value="C:membrane"/>
    <property type="evidence" value="ECO:0007669"/>
    <property type="project" value="UniProtKB-SubCell"/>
</dbReference>
<keyword evidence="6" id="KW-0812">Transmembrane</keyword>
<dbReference type="PRINTS" id="PR00463">
    <property type="entry name" value="EP450I"/>
</dbReference>
<comment type="caution">
    <text evidence="14">The sequence shown here is derived from an EMBL/GenBank/DDBJ whole genome shotgun (WGS) entry which is preliminary data.</text>
</comment>
<evidence type="ECO:0000256" key="8">
    <source>
        <dbReference type="ARBA" id="ARBA00022989"/>
    </source>
</evidence>
<dbReference type="AlphaFoldDB" id="A0AAD5VDU4"/>
<dbReference type="GO" id="GO:0005506">
    <property type="term" value="F:iron ion binding"/>
    <property type="evidence" value="ECO:0007669"/>
    <property type="project" value="InterPro"/>
</dbReference>
<dbReference type="InterPro" id="IPR001128">
    <property type="entry name" value="Cyt_P450"/>
</dbReference>